<feature type="transmembrane region" description="Helical" evidence="18">
    <location>
        <begin position="1120"/>
        <end position="1140"/>
    </location>
</feature>
<evidence type="ECO:0000256" key="8">
    <source>
        <dbReference type="ARBA" id="ARBA00022729"/>
    </source>
</evidence>
<gene>
    <name evidence="24" type="ORF">OXX778_LOCUS6372</name>
</gene>
<dbReference type="SUPFAM" id="SSF82866">
    <property type="entry name" value="Multidrug efflux transporter AcrB transmembrane domain"/>
    <property type="match status" value="1"/>
</dbReference>
<evidence type="ECO:0000256" key="7">
    <source>
        <dbReference type="ARBA" id="ARBA00022525"/>
    </source>
</evidence>
<dbReference type="Gene3D" id="2.60.40.10">
    <property type="entry name" value="Immunoglobulins"/>
    <property type="match status" value="2"/>
</dbReference>
<dbReference type="GO" id="GO:0006516">
    <property type="term" value="P:glycoprotein catabolic process"/>
    <property type="evidence" value="ECO:0007669"/>
    <property type="project" value="TreeGrafter"/>
</dbReference>
<dbReference type="InterPro" id="IPR006102">
    <property type="entry name" value="Ig-like_GH2"/>
</dbReference>
<keyword evidence="25" id="KW-1185">Reference proteome</keyword>
<dbReference type="PANTHER" id="PTHR43730">
    <property type="entry name" value="BETA-MANNOSIDASE"/>
    <property type="match status" value="1"/>
</dbReference>
<comment type="subcellular location">
    <subcellularLocation>
        <location evidence="2">Lysosome</location>
    </subcellularLocation>
    <subcellularLocation>
        <location evidence="3">Secreted</location>
    </subcellularLocation>
</comment>
<dbReference type="Gene3D" id="1.20.1640.10">
    <property type="entry name" value="Multidrug efflux transporter AcrB transmembrane domain"/>
    <property type="match status" value="1"/>
</dbReference>
<protein>
    <recommendedName>
        <fullName evidence="15">Beta-mannosidase B</fullName>
        <ecNumber evidence="6">3.2.1.25</ecNumber>
    </recommendedName>
    <alternativeName>
        <fullName evidence="13">Mannanase</fullName>
    </alternativeName>
    <alternativeName>
        <fullName evidence="16">Mannanase B</fullName>
    </alternativeName>
</protein>
<evidence type="ECO:0000256" key="4">
    <source>
        <dbReference type="ARBA" id="ARBA00004740"/>
    </source>
</evidence>
<evidence type="ECO:0000256" key="15">
    <source>
        <dbReference type="ARBA" id="ARBA00041069"/>
    </source>
</evidence>
<comment type="pathway">
    <text evidence="4">Glycan metabolism; N-glycan degradation.</text>
</comment>
<feature type="domain" description="Beta-mannosidase-like galactose-binding" evidence="23">
    <location>
        <begin position="42"/>
        <end position="206"/>
    </location>
</feature>
<evidence type="ECO:0000256" key="19">
    <source>
        <dbReference type="SAM" id="SignalP"/>
    </source>
</evidence>
<dbReference type="Pfam" id="PF22666">
    <property type="entry name" value="Glyco_hydro_2_N2"/>
    <property type="match status" value="1"/>
</dbReference>
<dbReference type="SUPFAM" id="SSF49303">
    <property type="entry name" value="beta-Galactosidase/glucuronidase domain"/>
    <property type="match status" value="2"/>
</dbReference>
<dbReference type="GO" id="GO:0005576">
    <property type="term" value="C:extracellular region"/>
    <property type="evidence" value="ECO:0007669"/>
    <property type="project" value="UniProtKB-SubCell"/>
</dbReference>
<dbReference type="GO" id="GO:0004567">
    <property type="term" value="F:beta-mannosidase activity"/>
    <property type="evidence" value="ECO:0007669"/>
    <property type="project" value="UniProtKB-EC"/>
</dbReference>
<evidence type="ECO:0000256" key="14">
    <source>
        <dbReference type="ARBA" id="ARBA00038429"/>
    </source>
</evidence>
<dbReference type="Gene3D" id="2.60.120.260">
    <property type="entry name" value="Galactose-binding domain-like"/>
    <property type="match status" value="1"/>
</dbReference>
<dbReference type="EC" id="3.2.1.25" evidence="6"/>
<feature type="chain" id="PRO_5032380832" description="Beta-mannosidase B" evidence="19">
    <location>
        <begin position="22"/>
        <end position="1703"/>
    </location>
</feature>
<keyword evidence="10" id="KW-0325">Glycoprotein</keyword>
<dbReference type="Gene3D" id="3.20.20.80">
    <property type="entry name" value="Glycosidases"/>
    <property type="match status" value="1"/>
</dbReference>
<feature type="transmembrane region" description="Helical" evidence="18">
    <location>
        <begin position="1379"/>
        <end position="1396"/>
    </location>
</feature>
<dbReference type="InterPro" id="IPR013783">
    <property type="entry name" value="Ig-like_fold"/>
</dbReference>
<feature type="signal peptide" evidence="19">
    <location>
        <begin position="1"/>
        <end position="21"/>
    </location>
</feature>
<feature type="transmembrane region" description="Helical" evidence="18">
    <location>
        <begin position="1402"/>
        <end position="1424"/>
    </location>
</feature>
<evidence type="ECO:0000256" key="6">
    <source>
        <dbReference type="ARBA" id="ARBA00012754"/>
    </source>
</evidence>
<dbReference type="GO" id="GO:0005764">
    <property type="term" value="C:lysosome"/>
    <property type="evidence" value="ECO:0007669"/>
    <property type="project" value="UniProtKB-SubCell"/>
</dbReference>
<evidence type="ECO:0000256" key="17">
    <source>
        <dbReference type="SAM" id="MobiDB-lite"/>
    </source>
</evidence>
<dbReference type="Pfam" id="PF00703">
    <property type="entry name" value="Glyco_hydro_2"/>
    <property type="match status" value="1"/>
</dbReference>
<keyword evidence="12" id="KW-0326">Glycosidase</keyword>
<evidence type="ECO:0000256" key="2">
    <source>
        <dbReference type="ARBA" id="ARBA00004371"/>
    </source>
</evidence>
<evidence type="ECO:0000256" key="3">
    <source>
        <dbReference type="ARBA" id="ARBA00004613"/>
    </source>
</evidence>
<dbReference type="Pfam" id="PF17786">
    <property type="entry name" value="Mannosidase_ig"/>
    <property type="match status" value="1"/>
</dbReference>
<dbReference type="FunFam" id="3.20.20.80:FF:000050">
    <property type="entry name" value="Beta-mannosidase B"/>
    <property type="match status" value="1"/>
</dbReference>
<feature type="transmembrane region" description="Helical" evidence="18">
    <location>
        <begin position="1469"/>
        <end position="1493"/>
    </location>
</feature>
<comment type="catalytic activity">
    <reaction evidence="1">
        <text>Hydrolysis of terminal, non-reducing beta-D-mannose residues in beta-D-mannosides.</text>
        <dbReference type="EC" id="3.2.1.25"/>
    </reaction>
</comment>
<reference evidence="24" key="1">
    <citation type="submission" date="2021-02" db="EMBL/GenBank/DDBJ databases">
        <authorList>
            <person name="Nowell W R."/>
        </authorList>
    </citation>
    <scope>NUCLEOTIDE SEQUENCE</scope>
    <source>
        <strain evidence="24">Ploen Becks lab</strain>
    </source>
</reference>
<dbReference type="OrthoDB" id="2866996at2759"/>
<evidence type="ECO:0000256" key="18">
    <source>
        <dbReference type="SAM" id="Phobius"/>
    </source>
</evidence>
<evidence type="ECO:0000259" key="22">
    <source>
        <dbReference type="Pfam" id="PF17786"/>
    </source>
</evidence>
<evidence type="ECO:0000259" key="23">
    <source>
        <dbReference type="Pfam" id="PF22666"/>
    </source>
</evidence>
<evidence type="ECO:0000256" key="13">
    <source>
        <dbReference type="ARBA" id="ARBA00033445"/>
    </source>
</evidence>
<accession>A0A813SGG5</accession>
<dbReference type="SUPFAM" id="SSF49785">
    <property type="entry name" value="Galactose-binding domain-like"/>
    <property type="match status" value="1"/>
</dbReference>
<keyword evidence="18" id="KW-1133">Transmembrane helix</keyword>
<evidence type="ECO:0000256" key="9">
    <source>
        <dbReference type="ARBA" id="ARBA00022801"/>
    </source>
</evidence>
<dbReference type="FunFam" id="2.60.120.260:FF:000060">
    <property type="entry name" value="Probable beta-mannosidase"/>
    <property type="match status" value="1"/>
</dbReference>
<feature type="domain" description="Mannosidase Ig/CBM-like" evidence="22">
    <location>
        <begin position="711"/>
        <end position="792"/>
    </location>
</feature>
<dbReference type="EMBL" id="CAJNOC010000749">
    <property type="protein sequence ID" value="CAF0799122.1"/>
    <property type="molecule type" value="Genomic_DNA"/>
</dbReference>
<keyword evidence="11" id="KW-0458">Lysosome</keyword>
<dbReference type="InterPro" id="IPR041447">
    <property type="entry name" value="Mannosidase_ig"/>
</dbReference>
<keyword evidence="9" id="KW-0378">Hydrolase</keyword>
<feature type="domain" description="Glycoside hydrolase family 2 immunoglobulin-like beta-sandwich" evidence="20">
    <location>
        <begin position="224"/>
        <end position="328"/>
    </location>
</feature>
<dbReference type="InterPro" id="IPR008979">
    <property type="entry name" value="Galactose-bd-like_sf"/>
</dbReference>
<evidence type="ECO:0000259" key="21">
    <source>
        <dbReference type="Pfam" id="PF17753"/>
    </source>
</evidence>
<name>A0A813SGG5_9BILA</name>
<feature type="transmembrane region" description="Helical" evidence="18">
    <location>
        <begin position="1505"/>
        <end position="1526"/>
    </location>
</feature>
<dbReference type="SUPFAM" id="SSF51445">
    <property type="entry name" value="(Trans)glycosidases"/>
    <property type="match status" value="1"/>
</dbReference>
<dbReference type="Pfam" id="PF17753">
    <property type="entry name" value="Ig_mannosidase"/>
    <property type="match status" value="1"/>
</dbReference>
<feature type="domain" description="Beta-mannosidase Ig-fold" evidence="21">
    <location>
        <begin position="825"/>
        <end position="897"/>
    </location>
</feature>
<evidence type="ECO:0000256" key="5">
    <source>
        <dbReference type="ARBA" id="ARBA00011738"/>
    </source>
</evidence>
<dbReference type="InterPro" id="IPR036156">
    <property type="entry name" value="Beta-gal/glucu_dom_sf"/>
</dbReference>
<dbReference type="Proteomes" id="UP000663879">
    <property type="component" value="Unassembled WGS sequence"/>
</dbReference>
<sequence length="1703" mass="198490">MKLILLVLIISLNLLESNSQASKNLHLNSEWIVTNPSFSVNIRNVTVPNTIHTVLYDTGKIGDPLYRYNDLELRYLSKDDNWVFTKTFRLNSNDVQNSKSISLTFDSVDTLSSIYLNKKLILNTDNQFLQYRVNDIKPLLEEENTLEVKFLSPVVHAKKAHESYPYRMPPECPPDVQKGECHVNMLRKKQCSFSWDWGPTYPNIGVNGPVYLTFLNSFDFEFSVSVYPQVKRNLNSWYLDHLLTVRKADSNKQKVTVKAKIEELGFEQSAEFDLNQKEQELLVKLPISNSNIKLWWPNGNGEPKMYELKIEVKLNEESIMRSKKIGFRSVELVEELTPSGKPEHGLTFYFKVNNVDLFLKGSNWIPADVFQEKITRAYMEDLFHSAKESHMNVLRIWGGGIYELDDFYDIANEYGILIWQDFMFACAAYPTNKEYLDNVKKEVAYQVNRLRHHPCILIWAGNNENEAAISTNWYGTDSNKTVYHDDYRKLYIDTIKPIVEKYDPEISRPYLSSSPTNGVGSAKENWLAKNPYDWNYGDVHFYDYKMNSWNPNNFPLPRVMSEFGVQSLPSPSTLSKSFIYEEDMDLESKLTEHRQHHGNGNQEMIDEIKNNLDMPTDLNIKTRFVKQIYLTQLNQGMHVGIGNELYRRSRNFFNTTNGNGLCSGTMYWQFNDLWQAPTWATIEYGGKWKLSHYFVKRSYEKLHLTPVLNNTEVTIHAISDHMSDVSSQFDVKIYSYDSLKAKMSQSYKFSIEPLTAKPVVSIKLDEIEKKTGCKFNADSSCVLVLTSNDNQFAHKDFINFLLFKTRLADVKNLQVPDLRIDSVRQLDDNGNFEISLSTNQVAVFVWLDTNTDKFKGIFSDNGFHMVDKERKINFKTTDRSVSKEDLQKNLFIHALNNSLLTHPTTHQEMNLIGMRSNDKLITYKLLQDNIGLNKLLSYSGVESKPTIKSFKEVDTVVNCIDAFNFKDKVIKLSFSHESNVKINKNFTIYNLKMLKDLDVLKRNLSNDLDKLLNENFSRKNNSEKNYFIEICTLVDSINQFMSLVEKDPDKINPARMELRRCYLNTNECTLGYLFICLFLSNYHHVFWYKHQIKIFDIDLNESIKKYFSSFIPYLVSKLKYVWILIFGLTSLVSLIGIFYYPKFDLDPRIIETKNEGNKFKILITWGSKINQLSKNYKTIESLLDIDMETQAYEQFNSMLNFCNKIKNEQNQNFEILKVNCFGDNFFKYLNKKSQNLKNEANLELLSHVESTLNKPNYKMYENNCELPNRMSEDLIKKLYTECIKWWSLKIMDYKLKENLNFKSSPIFLNNRLVPSLFFIELETNLLVDSNFNRIQVNFNLIESWWKKVLGDFNLNENYVWWTSTQLENYFFQKKSNQQILLTCLVSLIMLLAITIYSCSKLLISFLVFLNILAIISSVTGLLTLLNFKINLFNIILFILEIFIAAQYSLVQGVSLRFSPHIDLENSLTWSFSNFAGSLMTFFILITFGSLPLLFTTIEFYKKLGIVLILTNFVSYLYTTFFLPSFLHLTSDDFLNNLDGRLRGRRDFRLSGNRMGRHVSTSSFAPSIVYSHAYTISTYFENDLTDIGEYRRRTLSRCNSSLNSHKNSIVAFYNNTSARNSIVNQNPNFLQIPRSSRLSVRRISNQSRRSSYLHSRKSSNAQLRRSSRRLILDAEKRNEYSRRASHLTLPKNNNQIMVDDTSFN</sequence>
<keyword evidence="7" id="KW-0964">Secreted</keyword>
<evidence type="ECO:0000313" key="24">
    <source>
        <dbReference type="EMBL" id="CAF0799122.1"/>
    </source>
</evidence>
<evidence type="ECO:0000256" key="11">
    <source>
        <dbReference type="ARBA" id="ARBA00023228"/>
    </source>
</evidence>
<evidence type="ECO:0000256" key="16">
    <source>
        <dbReference type="ARBA" id="ARBA00041614"/>
    </source>
</evidence>
<organism evidence="24 25">
    <name type="scientific">Brachionus calyciflorus</name>
    <dbReference type="NCBI Taxonomy" id="104777"/>
    <lineage>
        <taxon>Eukaryota</taxon>
        <taxon>Metazoa</taxon>
        <taxon>Spiralia</taxon>
        <taxon>Gnathifera</taxon>
        <taxon>Rotifera</taxon>
        <taxon>Eurotatoria</taxon>
        <taxon>Monogononta</taxon>
        <taxon>Pseudotrocha</taxon>
        <taxon>Ploima</taxon>
        <taxon>Brachionidae</taxon>
        <taxon>Brachionus</taxon>
    </lineage>
</organism>
<comment type="caution">
    <text evidence="24">The sequence shown here is derived from an EMBL/GenBank/DDBJ whole genome shotgun (WGS) entry which is preliminary data.</text>
</comment>
<keyword evidence="8 19" id="KW-0732">Signal</keyword>
<evidence type="ECO:0000256" key="10">
    <source>
        <dbReference type="ARBA" id="ARBA00023180"/>
    </source>
</evidence>
<dbReference type="PANTHER" id="PTHR43730:SF1">
    <property type="entry name" value="BETA-MANNOSIDASE"/>
    <property type="match status" value="1"/>
</dbReference>
<comment type="subunit">
    <text evidence="5">Homodimer.</text>
</comment>
<evidence type="ECO:0000259" key="20">
    <source>
        <dbReference type="Pfam" id="PF00703"/>
    </source>
</evidence>
<evidence type="ECO:0000313" key="25">
    <source>
        <dbReference type="Proteomes" id="UP000663879"/>
    </source>
</evidence>
<dbReference type="InterPro" id="IPR054593">
    <property type="entry name" value="Beta-mannosidase-like_N2"/>
</dbReference>
<evidence type="ECO:0000256" key="1">
    <source>
        <dbReference type="ARBA" id="ARBA00000829"/>
    </source>
</evidence>
<dbReference type="InterPro" id="IPR017853">
    <property type="entry name" value="GH"/>
</dbReference>
<dbReference type="InterPro" id="IPR041625">
    <property type="entry name" value="Beta-mannosidase_Ig"/>
</dbReference>
<dbReference type="InterPro" id="IPR050887">
    <property type="entry name" value="Beta-mannosidase_GH2"/>
</dbReference>
<proteinExistence type="inferred from homology"/>
<feature type="region of interest" description="Disordered" evidence="17">
    <location>
        <begin position="1639"/>
        <end position="1659"/>
    </location>
</feature>
<comment type="similarity">
    <text evidence="14">Belongs to the glycosyl hydrolase 2 family. Beta-mannosidase B subfamily.</text>
</comment>
<feature type="transmembrane region" description="Helical" evidence="18">
    <location>
        <begin position="1431"/>
        <end position="1449"/>
    </location>
</feature>
<evidence type="ECO:0000256" key="12">
    <source>
        <dbReference type="ARBA" id="ARBA00023295"/>
    </source>
</evidence>
<dbReference type="GO" id="GO:0005975">
    <property type="term" value="P:carbohydrate metabolic process"/>
    <property type="evidence" value="ECO:0007669"/>
    <property type="project" value="InterPro"/>
</dbReference>
<keyword evidence="18" id="KW-0472">Membrane</keyword>
<keyword evidence="18" id="KW-0812">Transmembrane</keyword>